<sequence>MSPVCFCFRIFQSIRVVLLMNLQISSILSTYQMFLGPLNWIVRYLLFPFVSLCARVSLRQYEWPRRLVMIGDGGRFLEDSSTLVFDLRLVLMLEIIISLSPVPDFLT</sequence>
<name>A0ACC2K963_PERAE</name>
<organism evidence="1 2">
    <name type="scientific">Persea americana</name>
    <name type="common">Avocado</name>
    <dbReference type="NCBI Taxonomy" id="3435"/>
    <lineage>
        <taxon>Eukaryota</taxon>
        <taxon>Viridiplantae</taxon>
        <taxon>Streptophyta</taxon>
        <taxon>Embryophyta</taxon>
        <taxon>Tracheophyta</taxon>
        <taxon>Spermatophyta</taxon>
        <taxon>Magnoliopsida</taxon>
        <taxon>Magnoliidae</taxon>
        <taxon>Laurales</taxon>
        <taxon>Lauraceae</taxon>
        <taxon>Persea</taxon>
    </lineage>
</organism>
<dbReference type="EMBL" id="CM056812">
    <property type="protein sequence ID" value="KAJ8617652.1"/>
    <property type="molecule type" value="Genomic_DNA"/>
</dbReference>
<proteinExistence type="predicted"/>
<reference evidence="1 2" key="1">
    <citation type="journal article" date="2022" name="Hortic Res">
        <title>A haplotype resolved chromosomal level avocado genome allows analysis of novel avocado genes.</title>
        <authorList>
            <person name="Nath O."/>
            <person name="Fletcher S.J."/>
            <person name="Hayward A."/>
            <person name="Shaw L.M."/>
            <person name="Masouleh A.K."/>
            <person name="Furtado A."/>
            <person name="Henry R.J."/>
            <person name="Mitter N."/>
        </authorList>
    </citation>
    <scope>NUCLEOTIDE SEQUENCE [LARGE SCALE GENOMIC DNA]</scope>
    <source>
        <strain evidence="2">cv. Hass</strain>
    </source>
</reference>
<protein>
    <submittedName>
        <fullName evidence="1">Uncharacterized protein</fullName>
    </submittedName>
</protein>
<evidence type="ECO:0000313" key="2">
    <source>
        <dbReference type="Proteomes" id="UP001234297"/>
    </source>
</evidence>
<dbReference type="Proteomes" id="UP001234297">
    <property type="component" value="Chromosome 4"/>
</dbReference>
<evidence type="ECO:0000313" key="1">
    <source>
        <dbReference type="EMBL" id="KAJ8617652.1"/>
    </source>
</evidence>
<gene>
    <name evidence="1" type="ORF">MRB53_013838</name>
</gene>
<keyword evidence="2" id="KW-1185">Reference proteome</keyword>
<accession>A0ACC2K963</accession>
<comment type="caution">
    <text evidence="1">The sequence shown here is derived from an EMBL/GenBank/DDBJ whole genome shotgun (WGS) entry which is preliminary data.</text>
</comment>